<dbReference type="InterPro" id="IPR000330">
    <property type="entry name" value="SNF2_N"/>
</dbReference>
<dbReference type="CDD" id="cd18793">
    <property type="entry name" value="SF2_C_SNF"/>
    <property type="match status" value="1"/>
</dbReference>
<dbReference type="SMART" id="SM00487">
    <property type="entry name" value="DEXDc"/>
    <property type="match status" value="1"/>
</dbReference>
<comment type="caution">
    <text evidence="4">The sequence shown here is derived from an EMBL/GenBank/DDBJ whole genome shotgun (WGS) entry which is preliminary data.</text>
</comment>
<dbReference type="EMBL" id="SKFH01000038">
    <property type="protein sequence ID" value="TCZ67194.1"/>
    <property type="molecule type" value="Genomic_DNA"/>
</dbReference>
<dbReference type="InterPro" id="IPR038718">
    <property type="entry name" value="SNF2-like_sf"/>
</dbReference>
<evidence type="ECO:0000256" key="1">
    <source>
        <dbReference type="ARBA" id="ARBA00022801"/>
    </source>
</evidence>
<dbReference type="GO" id="GO:0004386">
    <property type="term" value="F:helicase activity"/>
    <property type="evidence" value="ECO:0007669"/>
    <property type="project" value="UniProtKB-KW"/>
</dbReference>
<dbReference type="GO" id="GO:0016787">
    <property type="term" value="F:hydrolase activity"/>
    <property type="evidence" value="ECO:0007669"/>
    <property type="project" value="UniProtKB-KW"/>
</dbReference>
<protein>
    <submittedName>
        <fullName evidence="4">ATP-dependent helicase</fullName>
    </submittedName>
</protein>
<gene>
    <name evidence="4" type="ORF">E0486_16080</name>
</gene>
<dbReference type="InterPro" id="IPR014001">
    <property type="entry name" value="Helicase_ATP-bd"/>
</dbReference>
<organism evidence="4 5">
    <name type="scientific">Flaviaesturariibacter aridisoli</name>
    <dbReference type="NCBI Taxonomy" id="2545761"/>
    <lineage>
        <taxon>Bacteria</taxon>
        <taxon>Pseudomonadati</taxon>
        <taxon>Bacteroidota</taxon>
        <taxon>Chitinophagia</taxon>
        <taxon>Chitinophagales</taxon>
        <taxon>Chitinophagaceae</taxon>
        <taxon>Flaviaestuariibacter</taxon>
    </lineage>
</organism>
<keyword evidence="4" id="KW-0067">ATP-binding</keyword>
<dbReference type="PROSITE" id="PS51194">
    <property type="entry name" value="HELICASE_CTER"/>
    <property type="match status" value="1"/>
</dbReference>
<sequence>MLPLKDLEEQLLHREEPRGPAAAVADGRKLLVLKQYRFHKKLELQLFSAPVTREGKFKNPLTPIDPLEAVLQTEDPDELRFYAAVSRFQNNPTAPAVPADFAALQTVWENAAGFTICVHDKDFSESIVAGSVKPITTGTGLHDLALLVAQTDGFYDIRPQLTLEGAAVDLRTVHLLYGYFLRQGDRLFLPQSLQLLKALRFFLQYPAGMRLRPDDFGAFQKTILAKLEEQLSVVYTYARPLPRAEGDALGLYTPPERLIYLSELGSYVLINPVMKYGDSEVPLRSRKAVYATGAKGELYQLQRDDDAETNFLAMLLQQHPHFGEQLGEGLPYFYLHRRRFLDEGWFLEAFDRWRSEGVGVLGFAALKGNKYNARRPEVSVRLRSGINWFNALIGVRYGKQKASLAQVQRAVRNRSKYVTLDDGSLGLLPEDWVRQFDAWFAAAEPEGEELQVPRAAFKTLRELFAEETWDDDVRRSVHLYESTLLRSGAIPGYALPEGLQATLRPYQQRGYDWLRFLDEQNLGGCLADDMGLGKTVQAIALLLAQREAGRDEPDLVVVPTSLLFNWEAELRRFAPGLRVGTLYGTTRVPLLKNMERYDVVLTTYGTLLTDRHWLEQQSFNIVLLDEAQQIKNPSSQRYEAVNRLKARVRFTLTGTPVENGTLDLYAQLSFSSPGLLGSPRAFRALFSVPIDQFKNSRRAAELQQRVAPFILRRTKAEVASELPEKTELVLHCPMGAGQRKAYDACEAEFRAFLEGSADEEVERNTLHVLRGLTRLRQICNSPLLLGGEHVGADASSKLDVLLEQLESIVPGHKVLVFSQFVSMLTLIKTALGQRGIGYAWLTGSTRDRGAAVKAFQEDASVRVFLISLKAGGTGLNLTEADYVFLVDPWWNPAVENQAIDRAYRIGQEKHVIATRLICPDTIEEKILQLQETKRSLSGELVKSDGAFVPSFSRSEWLQLLAH</sequence>
<evidence type="ECO:0000259" key="2">
    <source>
        <dbReference type="PROSITE" id="PS51192"/>
    </source>
</evidence>
<dbReference type="SMART" id="SM00490">
    <property type="entry name" value="HELICc"/>
    <property type="match status" value="1"/>
</dbReference>
<dbReference type="RefSeq" id="WP_131853636.1">
    <property type="nucleotide sequence ID" value="NZ_SKFH01000038.1"/>
</dbReference>
<feature type="domain" description="Helicase ATP-binding" evidence="2">
    <location>
        <begin position="515"/>
        <end position="674"/>
    </location>
</feature>
<dbReference type="Pfam" id="PF00176">
    <property type="entry name" value="SNF2-rel_dom"/>
    <property type="match status" value="1"/>
</dbReference>
<dbReference type="PANTHER" id="PTHR10799">
    <property type="entry name" value="SNF2/RAD54 HELICASE FAMILY"/>
    <property type="match status" value="1"/>
</dbReference>
<dbReference type="OrthoDB" id="9760715at2"/>
<keyword evidence="4" id="KW-0347">Helicase</keyword>
<dbReference type="InterPro" id="IPR027417">
    <property type="entry name" value="P-loop_NTPase"/>
</dbReference>
<dbReference type="SUPFAM" id="SSF52540">
    <property type="entry name" value="P-loop containing nucleoside triphosphate hydrolases"/>
    <property type="match status" value="2"/>
</dbReference>
<keyword evidence="1" id="KW-0378">Hydrolase</keyword>
<keyword evidence="4" id="KW-0547">Nucleotide-binding</keyword>
<dbReference type="Gene3D" id="3.40.50.10810">
    <property type="entry name" value="Tandem AAA-ATPase domain"/>
    <property type="match status" value="1"/>
</dbReference>
<dbReference type="PROSITE" id="PS51192">
    <property type="entry name" value="HELICASE_ATP_BIND_1"/>
    <property type="match status" value="1"/>
</dbReference>
<evidence type="ECO:0000313" key="5">
    <source>
        <dbReference type="Proteomes" id="UP000295164"/>
    </source>
</evidence>
<evidence type="ECO:0000313" key="4">
    <source>
        <dbReference type="EMBL" id="TCZ67194.1"/>
    </source>
</evidence>
<name>A0A4R4DWN7_9BACT</name>
<evidence type="ECO:0000259" key="3">
    <source>
        <dbReference type="PROSITE" id="PS51194"/>
    </source>
</evidence>
<dbReference type="Pfam" id="PF00271">
    <property type="entry name" value="Helicase_C"/>
    <property type="match status" value="1"/>
</dbReference>
<dbReference type="InterPro" id="IPR001650">
    <property type="entry name" value="Helicase_C-like"/>
</dbReference>
<dbReference type="CDD" id="cd18012">
    <property type="entry name" value="DEXQc_arch_SWI2_SNF2"/>
    <property type="match status" value="1"/>
</dbReference>
<feature type="domain" description="Helicase C-terminal" evidence="3">
    <location>
        <begin position="797"/>
        <end position="948"/>
    </location>
</feature>
<dbReference type="AlphaFoldDB" id="A0A4R4DWN7"/>
<dbReference type="InterPro" id="IPR049730">
    <property type="entry name" value="SNF2/RAD54-like_C"/>
</dbReference>
<dbReference type="Gene3D" id="3.40.50.300">
    <property type="entry name" value="P-loop containing nucleotide triphosphate hydrolases"/>
    <property type="match status" value="1"/>
</dbReference>
<proteinExistence type="predicted"/>
<dbReference type="Proteomes" id="UP000295164">
    <property type="component" value="Unassembled WGS sequence"/>
</dbReference>
<keyword evidence="5" id="KW-1185">Reference proteome</keyword>
<dbReference type="GO" id="GO:0005524">
    <property type="term" value="F:ATP binding"/>
    <property type="evidence" value="ECO:0007669"/>
    <property type="project" value="InterPro"/>
</dbReference>
<reference evidence="4 5" key="1">
    <citation type="submission" date="2019-03" db="EMBL/GenBank/DDBJ databases">
        <authorList>
            <person name="Kim M.K.M."/>
        </authorList>
    </citation>
    <scope>NUCLEOTIDE SEQUENCE [LARGE SCALE GENOMIC DNA]</scope>
    <source>
        <strain evidence="4 5">17J68-15</strain>
    </source>
</reference>
<accession>A0A4R4DWN7</accession>